<gene>
    <name evidence="1" type="ORF">SAMN05660733_07767</name>
</gene>
<reference evidence="2" key="1">
    <citation type="submission" date="2017-04" db="EMBL/GenBank/DDBJ databases">
        <authorList>
            <person name="Varghese N."/>
            <person name="Submissions S."/>
        </authorList>
    </citation>
    <scope>NUCLEOTIDE SEQUENCE [LARGE SCALE GENOMIC DNA]</scope>
    <source>
        <strain evidence="2">DSM 44073</strain>
    </source>
</reference>
<dbReference type="EMBL" id="FWYC01000022">
    <property type="protein sequence ID" value="SMD24623.1"/>
    <property type="molecule type" value="Genomic_DNA"/>
</dbReference>
<dbReference type="STRING" id="40571.SAMN05660733_07767"/>
<keyword evidence="2" id="KW-1185">Reference proteome</keyword>
<evidence type="ECO:0000313" key="2">
    <source>
        <dbReference type="Proteomes" id="UP000192840"/>
    </source>
</evidence>
<sequence length="88" mass="9697">MEARWGQRWTAIARRLCEVRASADVAALAHLPGAKIQAMTESDYEVTFSEGVIVHLRVDLDLDTVPAHRAMVAELTAVTAHVTEDVQQ</sequence>
<organism evidence="1 2">
    <name type="scientific">Lentzea albidocapillata</name>
    <dbReference type="NCBI Taxonomy" id="40571"/>
    <lineage>
        <taxon>Bacteria</taxon>
        <taxon>Bacillati</taxon>
        <taxon>Actinomycetota</taxon>
        <taxon>Actinomycetes</taxon>
        <taxon>Pseudonocardiales</taxon>
        <taxon>Pseudonocardiaceae</taxon>
        <taxon>Lentzea</taxon>
    </lineage>
</organism>
<protein>
    <submittedName>
        <fullName evidence="1">Uncharacterized protein</fullName>
    </submittedName>
</protein>
<accession>A0A1W2FRY0</accession>
<dbReference type="Proteomes" id="UP000192840">
    <property type="component" value="Unassembled WGS sequence"/>
</dbReference>
<proteinExistence type="predicted"/>
<dbReference type="AlphaFoldDB" id="A0A1W2FRY0"/>
<evidence type="ECO:0000313" key="1">
    <source>
        <dbReference type="EMBL" id="SMD24623.1"/>
    </source>
</evidence>
<name>A0A1W2FRY0_9PSEU</name>